<protein>
    <submittedName>
        <fullName evidence="1">Uncharacterized protein</fullName>
    </submittedName>
</protein>
<proteinExistence type="predicted"/>
<evidence type="ECO:0000313" key="2">
    <source>
        <dbReference type="Proteomes" id="UP000032946"/>
    </source>
</evidence>
<accession>A0A9P1KH55</accession>
<sequence>MIVITVDFPDTLRVILVDKELKMAFLEVKAWQYQALTLERQ</sequence>
<dbReference type="AlphaFoldDB" id="A0A9P1KH55"/>
<reference evidence="1 2" key="1">
    <citation type="submission" date="2014-02" db="EMBL/GenBank/DDBJ databases">
        <authorList>
            <person name="Genoscope - CEA"/>
        </authorList>
    </citation>
    <scope>NUCLEOTIDE SEQUENCE [LARGE SCALE GENOMIC DNA]</scope>
    <source>
        <strain evidence="1 2">PCC 8005</strain>
    </source>
</reference>
<name>A0A9P1KH55_9CYAN</name>
<evidence type="ECO:0000313" key="1">
    <source>
        <dbReference type="EMBL" id="CDM96040.1"/>
    </source>
</evidence>
<keyword evidence="2" id="KW-1185">Reference proteome</keyword>
<dbReference type="RefSeq" id="WP_008055230.1">
    <property type="nucleotide sequence ID" value="NZ_FO818640.1"/>
</dbReference>
<dbReference type="Proteomes" id="UP000032946">
    <property type="component" value="Chromosome"/>
</dbReference>
<dbReference type="EMBL" id="FO818640">
    <property type="protein sequence ID" value="CDM96040.1"/>
    <property type="molecule type" value="Genomic_DNA"/>
</dbReference>
<organism evidence="1 2">
    <name type="scientific">Limnospira indica PCC 8005</name>
    <dbReference type="NCBI Taxonomy" id="376219"/>
    <lineage>
        <taxon>Bacteria</taxon>
        <taxon>Bacillati</taxon>
        <taxon>Cyanobacteriota</taxon>
        <taxon>Cyanophyceae</taxon>
        <taxon>Oscillatoriophycideae</taxon>
        <taxon>Oscillatoriales</taxon>
        <taxon>Sirenicapillariaceae</taxon>
        <taxon>Limnospira</taxon>
    </lineage>
</organism>
<gene>
    <name evidence="1" type="ORF">ARTHRO_40446</name>
</gene>